<keyword evidence="2" id="KW-0521">NADP</keyword>
<dbReference type="Proteomes" id="UP001190700">
    <property type="component" value="Unassembled WGS sequence"/>
</dbReference>
<dbReference type="InterPro" id="IPR036812">
    <property type="entry name" value="NAD(P)_OxRdtase_dom_sf"/>
</dbReference>
<evidence type="ECO:0000313" key="7">
    <source>
        <dbReference type="Proteomes" id="UP001190700"/>
    </source>
</evidence>
<dbReference type="PRINTS" id="PR00069">
    <property type="entry name" value="ALDKETRDTASE"/>
</dbReference>
<evidence type="ECO:0000256" key="4">
    <source>
        <dbReference type="SAM" id="SignalP"/>
    </source>
</evidence>
<dbReference type="Pfam" id="PF00248">
    <property type="entry name" value="Aldo_ket_red"/>
    <property type="match status" value="1"/>
</dbReference>
<dbReference type="PROSITE" id="PS00062">
    <property type="entry name" value="ALDOKETO_REDUCTASE_2"/>
    <property type="match status" value="1"/>
</dbReference>
<proteinExistence type="inferred from homology"/>
<keyword evidence="4" id="KW-0732">Signal</keyword>
<gene>
    <name evidence="6" type="ORF">CYMTET_30510</name>
</gene>
<evidence type="ECO:0000256" key="3">
    <source>
        <dbReference type="ARBA" id="ARBA00023002"/>
    </source>
</evidence>
<keyword evidence="7" id="KW-1185">Reference proteome</keyword>
<dbReference type="InterPro" id="IPR023210">
    <property type="entry name" value="NADP_OxRdtase_dom"/>
</dbReference>
<keyword evidence="3" id="KW-0560">Oxidoreductase</keyword>
<dbReference type="PANTHER" id="PTHR43827">
    <property type="entry name" value="2,5-DIKETO-D-GLUCONIC ACID REDUCTASE"/>
    <property type="match status" value="1"/>
</dbReference>
<dbReference type="InterPro" id="IPR020471">
    <property type="entry name" value="AKR"/>
</dbReference>
<dbReference type="CDD" id="cd19071">
    <property type="entry name" value="AKR_AKR1-5-like"/>
    <property type="match status" value="1"/>
</dbReference>
<evidence type="ECO:0000256" key="1">
    <source>
        <dbReference type="ARBA" id="ARBA00007905"/>
    </source>
</evidence>
<protein>
    <recommendedName>
        <fullName evidence="5">NADP-dependent oxidoreductase domain-containing protein</fullName>
    </recommendedName>
</protein>
<dbReference type="GO" id="GO:0016616">
    <property type="term" value="F:oxidoreductase activity, acting on the CH-OH group of donors, NAD or NADP as acceptor"/>
    <property type="evidence" value="ECO:0007669"/>
    <property type="project" value="UniProtKB-ARBA"/>
</dbReference>
<comment type="caution">
    <text evidence="6">The sequence shown here is derived from an EMBL/GenBank/DDBJ whole genome shotgun (WGS) entry which is preliminary data.</text>
</comment>
<dbReference type="PANTHER" id="PTHR43827:SF3">
    <property type="entry name" value="NADP-DEPENDENT OXIDOREDUCTASE DOMAIN-CONTAINING PROTEIN"/>
    <property type="match status" value="1"/>
</dbReference>
<dbReference type="Gene3D" id="3.20.20.100">
    <property type="entry name" value="NADP-dependent oxidoreductase domain"/>
    <property type="match status" value="1"/>
</dbReference>
<dbReference type="SUPFAM" id="SSF51430">
    <property type="entry name" value="NAD(P)-linked oxidoreductase"/>
    <property type="match status" value="1"/>
</dbReference>
<evidence type="ECO:0000256" key="2">
    <source>
        <dbReference type="ARBA" id="ARBA00022857"/>
    </source>
</evidence>
<sequence length="211" mass="23142">MASHHLCLLILSQEATSADQVEKIPIEDTWAAMEKLVDEGLVKNIGVSNFEIEDIKKIQAVATKPIAVNQFESQPYYQRRELVKYCHDNGIVVIAHTSLGSPSNVMSSHAESPPLMQDPVIGEIAAEMNKSPAHVLLRWGIQRPTVVIPKSVTASRIASNADIFDFELSADQMAAIEALDKPGLTGCFNHPKTPWLGRGEFTGDTSDYCNN</sequence>
<dbReference type="AlphaFoldDB" id="A0AAE0KTV2"/>
<feature type="domain" description="NADP-dependent oxidoreductase" evidence="5">
    <location>
        <begin position="22"/>
        <end position="180"/>
    </location>
</feature>
<organism evidence="6 7">
    <name type="scientific">Cymbomonas tetramitiformis</name>
    <dbReference type="NCBI Taxonomy" id="36881"/>
    <lineage>
        <taxon>Eukaryota</taxon>
        <taxon>Viridiplantae</taxon>
        <taxon>Chlorophyta</taxon>
        <taxon>Pyramimonadophyceae</taxon>
        <taxon>Pyramimonadales</taxon>
        <taxon>Pyramimonadaceae</taxon>
        <taxon>Cymbomonas</taxon>
    </lineage>
</organism>
<reference evidence="6 7" key="1">
    <citation type="journal article" date="2015" name="Genome Biol. Evol.">
        <title>Comparative Genomics of a Bacterivorous Green Alga Reveals Evolutionary Causalities and Consequences of Phago-Mixotrophic Mode of Nutrition.</title>
        <authorList>
            <person name="Burns J.A."/>
            <person name="Paasch A."/>
            <person name="Narechania A."/>
            <person name="Kim E."/>
        </authorList>
    </citation>
    <scope>NUCLEOTIDE SEQUENCE [LARGE SCALE GENOMIC DNA]</scope>
    <source>
        <strain evidence="6 7">PLY_AMNH</strain>
    </source>
</reference>
<evidence type="ECO:0000313" key="6">
    <source>
        <dbReference type="EMBL" id="KAK3260536.1"/>
    </source>
</evidence>
<accession>A0AAE0KTV2</accession>
<comment type="similarity">
    <text evidence="1">Belongs to the aldo/keto reductase family.</text>
</comment>
<dbReference type="EMBL" id="LGRX02017602">
    <property type="protein sequence ID" value="KAK3260536.1"/>
    <property type="molecule type" value="Genomic_DNA"/>
</dbReference>
<dbReference type="InterPro" id="IPR018170">
    <property type="entry name" value="Aldo/ket_reductase_CS"/>
</dbReference>
<name>A0AAE0KTV2_9CHLO</name>
<feature type="signal peptide" evidence="4">
    <location>
        <begin position="1"/>
        <end position="18"/>
    </location>
</feature>
<evidence type="ECO:0000259" key="5">
    <source>
        <dbReference type="Pfam" id="PF00248"/>
    </source>
</evidence>
<feature type="chain" id="PRO_5042144588" description="NADP-dependent oxidoreductase domain-containing protein" evidence="4">
    <location>
        <begin position="19"/>
        <end position="211"/>
    </location>
</feature>
<dbReference type="PROSITE" id="PS00063">
    <property type="entry name" value="ALDOKETO_REDUCTASE_3"/>
    <property type="match status" value="1"/>
</dbReference>